<name>A0ABR2UR14_9PEZI</name>
<gene>
    <name evidence="2" type="ORF">SUNI508_09472</name>
</gene>
<dbReference type="Proteomes" id="UP001408356">
    <property type="component" value="Unassembled WGS sequence"/>
</dbReference>
<evidence type="ECO:0000313" key="3">
    <source>
        <dbReference type="Proteomes" id="UP001408356"/>
    </source>
</evidence>
<feature type="chain" id="PRO_5046539711" evidence="1">
    <location>
        <begin position="21"/>
        <end position="202"/>
    </location>
</feature>
<evidence type="ECO:0000313" key="2">
    <source>
        <dbReference type="EMBL" id="KAK9416774.1"/>
    </source>
</evidence>
<evidence type="ECO:0000256" key="1">
    <source>
        <dbReference type="SAM" id="SignalP"/>
    </source>
</evidence>
<keyword evidence="1" id="KW-0732">Signal</keyword>
<feature type="signal peptide" evidence="1">
    <location>
        <begin position="1"/>
        <end position="20"/>
    </location>
</feature>
<accession>A0ABR2UR14</accession>
<comment type="caution">
    <text evidence="2">The sequence shown here is derived from an EMBL/GenBank/DDBJ whole genome shotgun (WGS) entry which is preliminary data.</text>
</comment>
<proteinExistence type="predicted"/>
<organism evidence="2 3">
    <name type="scientific">Seiridium unicorne</name>
    <dbReference type="NCBI Taxonomy" id="138068"/>
    <lineage>
        <taxon>Eukaryota</taxon>
        <taxon>Fungi</taxon>
        <taxon>Dikarya</taxon>
        <taxon>Ascomycota</taxon>
        <taxon>Pezizomycotina</taxon>
        <taxon>Sordariomycetes</taxon>
        <taxon>Xylariomycetidae</taxon>
        <taxon>Amphisphaeriales</taxon>
        <taxon>Sporocadaceae</taxon>
        <taxon>Seiridium</taxon>
    </lineage>
</organism>
<protein>
    <submittedName>
        <fullName evidence="2">Uncharacterized protein</fullName>
    </submittedName>
</protein>
<sequence>MLSLRFLAFLACIAAGITSAQETTAGTHDCGEVNVFYTGLPSYHPLVVKQGWDPVEVDLGIIGDTRTMIEAGYNVKLVVAGPEQDIGVIRSALNGTRWDVTGVGYGVRPATIPEIVTRFEDLLQLFKEETPEARTVFNIGPTSLLWSVQRRFPLKSTCAGRPGKYLVYLTKKHQGHEVFFDGYKGLSVKPKKHLQESSKDEL</sequence>
<dbReference type="EMBL" id="JARVKF010000404">
    <property type="protein sequence ID" value="KAK9416774.1"/>
    <property type="molecule type" value="Genomic_DNA"/>
</dbReference>
<reference evidence="2 3" key="1">
    <citation type="journal article" date="2024" name="J. Plant Pathol.">
        <title>Sequence and assembly of the genome of Seiridium unicorne, isolate CBS 538.82, causal agent of cypress canker disease.</title>
        <authorList>
            <person name="Scali E."/>
            <person name="Rocca G.D."/>
            <person name="Danti R."/>
            <person name="Garbelotto M."/>
            <person name="Barberini S."/>
            <person name="Baroncelli R."/>
            <person name="Emiliani G."/>
        </authorList>
    </citation>
    <scope>NUCLEOTIDE SEQUENCE [LARGE SCALE GENOMIC DNA]</scope>
    <source>
        <strain evidence="2 3">BM-138-508</strain>
    </source>
</reference>
<keyword evidence="3" id="KW-1185">Reference proteome</keyword>